<evidence type="ECO:0000256" key="1">
    <source>
        <dbReference type="SAM" id="MobiDB-lite"/>
    </source>
</evidence>
<feature type="region of interest" description="Disordered" evidence="1">
    <location>
        <begin position="1"/>
        <end position="30"/>
    </location>
</feature>
<evidence type="ECO:0000313" key="2">
    <source>
        <dbReference type="EMBL" id="KAJ8391082.1"/>
    </source>
</evidence>
<evidence type="ECO:0000313" key="3">
    <source>
        <dbReference type="Proteomes" id="UP001221898"/>
    </source>
</evidence>
<feature type="compositionally biased region" description="Low complexity" evidence="1">
    <location>
        <begin position="67"/>
        <end position="86"/>
    </location>
</feature>
<organism evidence="2 3">
    <name type="scientific">Aldrovandia affinis</name>
    <dbReference type="NCBI Taxonomy" id="143900"/>
    <lineage>
        <taxon>Eukaryota</taxon>
        <taxon>Metazoa</taxon>
        <taxon>Chordata</taxon>
        <taxon>Craniata</taxon>
        <taxon>Vertebrata</taxon>
        <taxon>Euteleostomi</taxon>
        <taxon>Actinopterygii</taxon>
        <taxon>Neopterygii</taxon>
        <taxon>Teleostei</taxon>
        <taxon>Notacanthiformes</taxon>
        <taxon>Halosauridae</taxon>
        <taxon>Aldrovandia</taxon>
    </lineage>
</organism>
<sequence>MCGAQRCRKPTGNFLTPGGKARKPHAHRSGVLDPVCQAQFRLPAYPNPGTRTGKLTIAVYLSAHSVGRQTRTSTGIRRSGTSRDSGLYGHSSPREHV</sequence>
<dbReference type="Proteomes" id="UP001221898">
    <property type="component" value="Unassembled WGS sequence"/>
</dbReference>
<name>A0AAD7RVJ9_9TELE</name>
<comment type="caution">
    <text evidence="2">The sequence shown here is derived from an EMBL/GenBank/DDBJ whole genome shotgun (WGS) entry which is preliminary data.</text>
</comment>
<keyword evidence="3" id="KW-1185">Reference proteome</keyword>
<protein>
    <submittedName>
        <fullName evidence="2">Uncharacterized protein</fullName>
    </submittedName>
</protein>
<gene>
    <name evidence="2" type="ORF">AAFF_G00097030</name>
</gene>
<proteinExistence type="predicted"/>
<dbReference type="EMBL" id="JAINUG010000162">
    <property type="protein sequence ID" value="KAJ8391082.1"/>
    <property type="molecule type" value="Genomic_DNA"/>
</dbReference>
<feature type="region of interest" description="Disordered" evidence="1">
    <location>
        <begin position="64"/>
        <end position="97"/>
    </location>
</feature>
<reference evidence="2" key="1">
    <citation type="journal article" date="2023" name="Science">
        <title>Genome structures resolve the early diversification of teleost fishes.</title>
        <authorList>
            <person name="Parey E."/>
            <person name="Louis A."/>
            <person name="Montfort J."/>
            <person name="Bouchez O."/>
            <person name="Roques C."/>
            <person name="Iampietro C."/>
            <person name="Lluch J."/>
            <person name="Castinel A."/>
            <person name="Donnadieu C."/>
            <person name="Desvignes T."/>
            <person name="Floi Bucao C."/>
            <person name="Jouanno E."/>
            <person name="Wen M."/>
            <person name="Mejri S."/>
            <person name="Dirks R."/>
            <person name="Jansen H."/>
            <person name="Henkel C."/>
            <person name="Chen W.J."/>
            <person name="Zahm M."/>
            <person name="Cabau C."/>
            <person name="Klopp C."/>
            <person name="Thompson A.W."/>
            <person name="Robinson-Rechavi M."/>
            <person name="Braasch I."/>
            <person name="Lecointre G."/>
            <person name="Bobe J."/>
            <person name="Postlethwait J.H."/>
            <person name="Berthelot C."/>
            <person name="Roest Crollius H."/>
            <person name="Guiguen Y."/>
        </authorList>
    </citation>
    <scope>NUCLEOTIDE SEQUENCE</scope>
    <source>
        <strain evidence="2">NC1722</strain>
    </source>
</reference>
<dbReference type="AlphaFoldDB" id="A0AAD7RVJ9"/>
<accession>A0AAD7RVJ9</accession>